<dbReference type="Gene3D" id="1.10.2020.20">
    <property type="match status" value="1"/>
</dbReference>
<comment type="subcellular location">
    <subcellularLocation>
        <location evidence="1">Nucleus</location>
    </subcellularLocation>
</comment>
<dbReference type="GO" id="GO:0008541">
    <property type="term" value="C:proteasome regulatory particle, lid subcomplex"/>
    <property type="evidence" value="ECO:0007669"/>
    <property type="project" value="TreeGrafter"/>
</dbReference>
<dbReference type="InterPro" id="IPR032368">
    <property type="entry name" value="RPN13_DEUBAD"/>
</dbReference>
<feature type="region of interest" description="Disordered" evidence="4">
    <location>
        <begin position="137"/>
        <end position="184"/>
    </location>
</feature>
<dbReference type="PROSITE" id="PS51916">
    <property type="entry name" value="DEUBAD"/>
    <property type="match status" value="1"/>
</dbReference>
<dbReference type="GO" id="GO:0005737">
    <property type="term" value="C:cytoplasm"/>
    <property type="evidence" value="ECO:0007669"/>
    <property type="project" value="InterPro"/>
</dbReference>
<evidence type="ECO:0000313" key="6">
    <source>
        <dbReference type="EMBL" id="CAD1539356.1"/>
    </source>
</evidence>
<dbReference type="GO" id="GO:0070628">
    <property type="term" value="F:proteasome binding"/>
    <property type="evidence" value="ECO:0007669"/>
    <property type="project" value="TreeGrafter"/>
</dbReference>
<accession>A0A6V7IJE7</accession>
<dbReference type="EMBL" id="CADCXW020000003">
    <property type="protein sequence ID" value="CAD1539356.1"/>
    <property type="molecule type" value="Genomic_DNA"/>
</dbReference>
<dbReference type="InterPro" id="IPR038108">
    <property type="entry name" value="RPN13_DEUBAD_sf"/>
</dbReference>
<proteinExistence type="inferred from homology"/>
<dbReference type="InterPro" id="IPR006773">
    <property type="entry name" value="Rpn13/ADRM1"/>
</dbReference>
<name>A0A6V7IJE7_9HYME</name>
<comment type="similarity">
    <text evidence="2">Belongs to the ADRM1 family.</text>
</comment>
<protein>
    <recommendedName>
        <fullName evidence="5">DEUBAD domain-containing protein</fullName>
    </recommendedName>
</protein>
<dbReference type="PANTHER" id="PTHR12225">
    <property type="entry name" value="ADHESION REGULATING MOLECULE 1 110 KDA CELL MEMBRANE GLYCOPROTEIN"/>
    <property type="match status" value="1"/>
</dbReference>
<feature type="domain" description="DEUBAD" evidence="5">
    <location>
        <begin position="38"/>
        <end position="148"/>
    </location>
</feature>
<evidence type="ECO:0000256" key="3">
    <source>
        <dbReference type="ARBA" id="ARBA00023242"/>
    </source>
</evidence>
<evidence type="ECO:0000256" key="4">
    <source>
        <dbReference type="SAM" id="MobiDB-lite"/>
    </source>
</evidence>
<dbReference type="GO" id="GO:0005634">
    <property type="term" value="C:nucleus"/>
    <property type="evidence" value="ECO:0007669"/>
    <property type="project" value="UniProtKB-SubCell"/>
</dbReference>
<sequence>MLTVLIKLMEMNFTWLTETLILITSWGSKRGVRLVCCSRSATAKLIVRQRGVATELTNSIPAAITSTESLERTMSKHLPPGDTLCTTLSSPQFSQALSMFWSALQSGQAGPVVRQFGLGAEAVNAAATGNLEEFVSALEGESKPGSTQQQKSGEGEKKEGDSSAASKNDASTDRKDDDDGMALD</sequence>
<dbReference type="GO" id="GO:0061133">
    <property type="term" value="F:endopeptidase activator activity"/>
    <property type="evidence" value="ECO:0007669"/>
    <property type="project" value="TreeGrafter"/>
</dbReference>
<dbReference type="Pfam" id="PF16550">
    <property type="entry name" value="RPN13_C"/>
    <property type="match status" value="1"/>
</dbReference>
<dbReference type="PANTHER" id="PTHR12225:SF0">
    <property type="entry name" value="PROTEASOMAL UBIQUITIN RECEPTOR ADRM1"/>
    <property type="match status" value="1"/>
</dbReference>
<evidence type="ECO:0000256" key="2">
    <source>
        <dbReference type="ARBA" id="ARBA00009216"/>
    </source>
</evidence>
<dbReference type="AlphaFoldDB" id="A0A6V7IJE7"/>
<evidence type="ECO:0000256" key="1">
    <source>
        <dbReference type="ARBA" id="ARBA00004123"/>
    </source>
</evidence>
<evidence type="ECO:0000259" key="5">
    <source>
        <dbReference type="PROSITE" id="PS51916"/>
    </source>
</evidence>
<keyword evidence="3" id="KW-0539">Nucleus</keyword>
<organism evidence="6">
    <name type="scientific">Bracon brevicornis</name>
    <dbReference type="NCBI Taxonomy" id="1563983"/>
    <lineage>
        <taxon>Eukaryota</taxon>
        <taxon>Metazoa</taxon>
        <taxon>Ecdysozoa</taxon>
        <taxon>Arthropoda</taxon>
        <taxon>Hexapoda</taxon>
        <taxon>Insecta</taxon>
        <taxon>Pterygota</taxon>
        <taxon>Neoptera</taxon>
        <taxon>Endopterygota</taxon>
        <taxon>Hymenoptera</taxon>
        <taxon>Apocrita</taxon>
        <taxon>Ichneumonoidea</taxon>
        <taxon>Braconidae</taxon>
        <taxon>Braconinae</taxon>
        <taxon>Bracon</taxon>
    </lineage>
</organism>
<dbReference type="InterPro" id="IPR044867">
    <property type="entry name" value="DEUBAD_dom"/>
</dbReference>
<reference evidence="6" key="1">
    <citation type="submission" date="2020-07" db="EMBL/GenBank/DDBJ databases">
        <authorList>
            <person name="Ferguson B K."/>
        </authorList>
    </citation>
    <scope>NUCLEOTIDE SEQUENCE</scope>
    <source>
        <strain evidence="6">L06</strain>
    </source>
</reference>
<gene>
    <name evidence="6" type="ORF">BBRV_LOCUS25942</name>
</gene>